<dbReference type="InterPro" id="IPR005844">
    <property type="entry name" value="A-D-PHexomutase_a/b/a-I"/>
</dbReference>
<keyword evidence="6 12" id="KW-0413">Isomerase</keyword>
<dbReference type="Pfam" id="PF02878">
    <property type="entry name" value="PGM_PMM_I"/>
    <property type="match status" value="1"/>
</dbReference>
<dbReference type="RefSeq" id="WP_052886887.1">
    <property type="nucleotide sequence ID" value="NZ_CP007493.1"/>
</dbReference>
<dbReference type="PROSITE" id="PS00710">
    <property type="entry name" value="PGM_PMM"/>
    <property type="match status" value="1"/>
</dbReference>
<evidence type="ECO:0000256" key="7">
    <source>
        <dbReference type="RuleBase" id="RU004326"/>
    </source>
</evidence>
<comment type="similarity">
    <text evidence="2 7">Belongs to the phosphohexose mutase family.</text>
</comment>
<comment type="cofactor">
    <cofactor evidence="1">
        <name>Mg(2+)</name>
        <dbReference type="ChEBI" id="CHEBI:18420"/>
    </cofactor>
</comment>
<dbReference type="AlphaFoldDB" id="A0A3G1A5E9"/>
<dbReference type="PRINTS" id="PR00509">
    <property type="entry name" value="PGMPMM"/>
</dbReference>
<dbReference type="KEGG" id="tcb:TCARB_0989"/>
<feature type="domain" description="Alpha-D-phosphohexomutase alpha/beta/alpha" evidence="11">
    <location>
        <begin position="254"/>
        <end position="357"/>
    </location>
</feature>
<dbReference type="EC" id="5.4.2.10" evidence="12"/>
<name>A0A3G1A5E9_9CREN</name>
<dbReference type="InterPro" id="IPR005846">
    <property type="entry name" value="A-D-PHexomutase_a/b/a-III"/>
</dbReference>
<accession>A0A3G1A5E9</accession>
<feature type="domain" description="Alpha-D-phosphohexomutase alpha/beta/alpha" evidence="10">
    <location>
        <begin position="148"/>
        <end position="246"/>
    </location>
</feature>
<evidence type="ECO:0000259" key="10">
    <source>
        <dbReference type="Pfam" id="PF02879"/>
    </source>
</evidence>
<dbReference type="PANTHER" id="PTHR43771:SF1">
    <property type="entry name" value="PHOSPHOMANNOMUTASE"/>
    <property type="match status" value="1"/>
</dbReference>
<evidence type="ECO:0000256" key="4">
    <source>
        <dbReference type="ARBA" id="ARBA00022723"/>
    </source>
</evidence>
<feature type="domain" description="Alpha-D-phosphohexomutase C-terminal" evidence="8">
    <location>
        <begin position="386"/>
        <end position="445"/>
    </location>
</feature>
<dbReference type="Pfam" id="PF02879">
    <property type="entry name" value="PGM_PMM_II"/>
    <property type="match status" value="1"/>
</dbReference>
<protein>
    <submittedName>
        <fullName evidence="12">Phosphomannomutase / Phosphoglucosamine mutase</fullName>
        <ecNumber evidence="12">5.4.2.10</ecNumber>
        <ecNumber evidence="12">5.4.2.8</ecNumber>
    </submittedName>
</protein>
<reference evidence="13" key="1">
    <citation type="book" date="2010" name="EXTREMOPHILES" publisher="0:0-0">
        <title>Complete genome sequences of ten hyperthermophilic archaea reveal their metabolic capabilities and possible ecological roles.</title>
        <editorList>
            <person name="?"/>
        </editorList>
        <authorList>
            <person name="Ravin N.V."/>
            <person name="Mardanov A.V."/>
            <person name="Bonch-Osmolovskaya E.A."/>
            <person name="Skryabin K.G."/>
        </authorList>
    </citation>
    <scope>NUCLEOTIDE SEQUENCE [LARGE SCALE GENOMIC DNA]</scope>
    <source>
        <strain evidence="13">1505</strain>
    </source>
</reference>
<dbReference type="InterPro" id="IPR036900">
    <property type="entry name" value="A-D-PHexomutase_C_sf"/>
</dbReference>
<evidence type="ECO:0000259" key="11">
    <source>
        <dbReference type="Pfam" id="PF02880"/>
    </source>
</evidence>
<dbReference type="InterPro" id="IPR005841">
    <property type="entry name" value="Alpha-D-phosphohexomutase_SF"/>
</dbReference>
<dbReference type="STRING" id="697581.TCARB_0989"/>
<evidence type="ECO:0000313" key="13">
    <source>
        <dbReference type="Proteomes" id="UP000266720"/>
    </source>
</evidence>
<dbReference type="GO" id="GO:0008966">
    <property type="term" value="F:phosphoglucosamine mutase activity"/>
    <property type="evidence" value="ECO:0007669"/>
    <property type="project" value="UniProtKB-EC"/>
</dbReference>
<organism evidence="12 13">
    <name type="scientific">Thermofilum adornatum 1505</name>
    <dbReference type="NCBI Taxonomy" id="697581"/>
    <lineage>
        <taxon>Archaea</taxon>
        <taxon>Thermoproteota</taxon>
        <taxon>Thermoprotei</taxon>
        <taxon>Thermofilales</taxon>
        <taxon>Thermofilaceae</taxon>
        <taxon>Thermofilum</taxon>
    </lineage>
</organism>
<evidence type="ECO:0000259" key="8">
    <source>
        <dbReference type="Pfam" id="PF00408"/>
    </source>
</evidence>
<evidence type="ECO:0000259" key="9">
    <source>
        <dbReference type="Pfam" id="PF02878"/>
    </source>
</evidence>
<dbReference type="Gene3D" id="3.30.310.50">
    <property type="entry name" value="Alpha-D-phosphohexomutase, C-terminal domain"/>
    <property type="match status" value="1"/>
</dbReference>
<dbReference type="InterPro" id="IPR005843">
    <property type="entry name" value="A-D-PHexomutase_C"/>
</dbReference>
<dbReference type="InterPro" id="IPR016055">
    <property type="entry name" value="A-D-PHexomutase_a/b/a-I/II/III"/>
</dbReference>
<dbReference type="PANTHER" id="PTHR43771">
    <property type="entry name" value="PHOSPHOMANNOMUTASE"/>
    <property type="match status" value="1"/>
</dbReference>
<keyword evidence="5 7" id="KW-0460">Magnesium</keyword>
<keyword evidence="3" id="KW-0597">Phosphoprotein</keyword>
<dbReference type="SUPFAM" id="SSF55957">
    <property type="entry name" value="Phosphoglucomutase, C-terminal domain"/>
    <property type="match status" value="1"/>
</dbReference>
<dbReference type="InterPro" id="IPR016066">
    <property type="entry name" value="A-D-PHexomutase_CS"/>
</dbReference>
<gene>
    <name evidence="12" type="ORF">TCARB_0989</name>
</gene>
<dbReference type="Pfam" id="PF02880">
    <property type="entry name" value="PGM_PMM_III"/>
    <property type="match status" value="1"/>
</dbReference>
<dbReference type="SUPFAM" id="SSF53738">
    <property type="entry name" value="Phosphoglucomutase, first 3 domains"/>
    <property type="match status" value="3"/>
</dbReference>
<keyword evidence="4 7" id="KW-0479">Metal-binding</keyword>
<sequence>MKIFGTAGVRLRFPDELDPILLYRVGLVLGDLGVSGTSHIVYDSRITSHLVMYGLALGMLSSGIDVYEVGLAPTPIAGFAASRRKSLGISVTASHNPPEYNGFKLYTPDGFESTRDLEEKIELLLDKSFRPVSWQEVGRFSRDSLVVEEYVTELLERFAPSRTTWRPIVIIDCANGATFDVSPRIARMMGARPITMNCNPDGNFPARLPEPRKDVLEQYSGIASVVNASIILAHDGDGDRLAVLDTQSGYIKLDRLLAYYANLALRDKPGHVIASIDTGMALDEVVERHGGRLERYPLGKTHERVKQLGPGNVAVACEPWKLILPSWGHWVDGILQVAIILQNMVETGKPLSKLLEEENIPDYPWDRRSYILDPEEIRDRLYEELVEELKGLLGEPARIIDVDGFRYEYPDGSWLLVRRSGTEPKLRIYSEAKTNERLREIVSHVEAKIFELAKRLGGKIIEKTLG</sequence>
<dbReference type="GeneID" id="25406407"/>
<dbReference type="GO" id="GO:0005975">
    <property type="term" value="P:carbohydrate metabolic process"/>
    <property type="evidence" value="ECO:0007669"/>
    <property type="project" value="InterPro"/>
</dbReference>
<evidence type="ECO:0000256" key="1">
    <source>
        <dbReference type="ARBA" id="ARBA00001946"/>
    </source>
</evidence>
<feature type="domain" description="Alpha-D-phosphohexomutase alpha/beta/alpha" evidence="9">
    <location>
        <begin position="2"/>
        <end position="126"/>
    </location>
</feature>
<evidence type="ECO:0000256" key="5">
    <source>
        <dbReference type="ARBA" id="ARBA00022842"/>
    </source>
</evidence>
<dbReference type="Pfam" id="PF00408">
    <property type="entry name" value="PGM_PMM_IV"/>
    <property type="match status" value="1"/>
</dbReference>
<dbReference type="EC" id="5.4.2.8" evidence="12"/>
<dbReference type="Proteomes" id="UP000266720">
    <property type="component" value="Chromosome"/>
</dbReference>
<dbReference type="Gene3D" id="3.40.120.10">
    <property type="entry name" value="Alpha-D-Glucose-1,6-Bisphosphate, subunit A, domain 3"/>
    <property type="match status" value="3"/>
</dbReference>
<evidence type="ECO:0000256" key="6">
    <source>
        <dbReference type="ARBA" id="ARBA00023235"/>
    </source>
</evidence>
<dbReference type="InterPro" id="IPR005845">
    <property type="entry name" value="A-D-PHexomutase_a/b/a-II"/>
</dbReference>
<dbReference type="GO" id="GO:0004615">
    <property type="term" value="F:phosphomannomutase activity"/>
    <property type="evidence" value="ECO:0007669"/>
    <property type="project" value="UniProtKB-EC"/>
</dbReference>
<evidence type="ECO:0000256" key="3">
    <source>
        <dbReference type="ARBA" id="ARBA00022553"/>
    </source>
</evidence>
<evidence type="ECO:0000256" key="2">
    <source>
        <dbReference type="ARBA" id="ARBA00010231"/>
    </source>
</evidence>
<evidence type="ECO:0000313" key="12">
    <source>
        <dbReference type="EMBL" id="AJB42039.1"/>
    </source>
</evidence>
<dbReference type="EMBL" id="CP007493">
    <property type="protein sequence ID" value="AJB42039.1"/>
    <property type="molecule type" value="Genomic_DNA"/>
</dbReference>
<proteinExistence type="inferred from homology"/>
<dbReference type="GO" id="GO:0000287">
    <property type="term" value="F:magnesium ion binding"/>
    <property type="evidence" value="ECO:0007669"/>
    <property type="project" value="InterPro"/>
</dbReference>